<protein>
    <recommendedName>
        <fullName evidence="1">FAD-binding FR-type domain-containing protein</fullName>
    </recommendedName>
</protein>
<dbReference type="OrthoDB" id="9814826at2"/>
<dbReference type="InterPro" id="IPR017938">
    <property type="entry name" value="Riboflavin_synthase-like_b-brl"/>
</dbReference>
<dbReference type="HOGENOM" id="CLU_1194287_0_0_10"/>
<dbReference type="eggNOG" id="COG2375">
    <property type="taxonomic scope" value="Bacteria"/>
</dbReference>
<feature type="domain" description="FAD-binding FR-type" evidence="1">
    <location>
        <begin position="15"/>
        <end position="115"/>
    </location>
</feature>
<proteinExistence type="predicted"/>
<dbReference type="SUPFAM" id="SSF63380">
    <property type="entry name" value="Riboflavin synthase domain-like"/>
    <property type="match status" value="1"/>
</dbReference>
<dbReference type="Proteomes" id="UP000006420">
    <property type="component" value="Unassembled WGS sequence"/>
</dbReference>
<dbReference type="AlphaFoldDB" id="F8X360"/>
<keyword evidence="3" id="KW-1185">Reference proteome</keyword>
<comment type="caution">
    <text evidence="2">The sequence shown here is derived from an EMBL/GenBank/DDBJ whole genome shotgun (WGS) entry which is preliminary data.</text>
</comment>
<dbReference type="EMBL" id="ADLW01000014">
    <property type="protein sequence ID" value="EGK05538.1"/>
    <property type="molecule type" value="Genomic_DNA"/>
</dbReference>
<gene>
    <name evidence="2" type="ORF">HMPREF9456_02739</name>
</gene>
<dbReference type="RefSeq" id="WP_006844104.1">
    <property type="nucleotide sequence ID" value="NZ_AQWJ01000004.1"/>
</dbReference>
<dbReference type="InterPro" id="IPR017927">
    <property type="entry name" value="FAD-bd_FR_type"/>
</dbReference>
<evidence type="ECO:0000313" key="2">
    <source>
        <dbReference type="EMBL" id="EGK05538.1"/>
    </source>
</evidence>
<reference evidence="2 3" key="1">
    <citation type="submission" date="2011-04" db="EMBL/GenBank/DDBJ databases">
        <title>The Genome Sequence of Dysgonomonas mossii DSM 22836.</title>
        <authorList>
            <consortium name="The Broad Institute Genome Sequencing Platform"/>
            <person name="Earl A."/>
            <person name="Ward D."/>
            <person name="Feldgarden M."/>
            <person name="Gevers D."/>
            <person name="Pudlo N."/>
            <person name="Martens E."/>
            <person name="Allen-Vercoe E."/>
            <person name="Young S.K."/>
            <person name="Zeng Q."/>
            <person name="Gargeya S."/>
            <person name="Fitzgerald M."/>
            <person name="Haas B."/>
            <person name="Abouelleil A."/>
            <person name="Alvarado L."/>
            <person name="Arachchi H.M."/>
            <person name="Berlin A."/>
            <person name="Brown A."/>
            <person name="Chapman S.B."/>
            <person name="Chen Z."/>
            <person name="Dunbar C."/>
            <person name="Freedman E."/>
            <person name="Gearin G."/>
            <person name="Gellesch M."/>
            <person name="Goldberg J."/>
            <person name="Griggs A."/>
            <person name="Gujja S."/>
            <person name="Heiman D."/>
            <person name="Howarth C."/>
            <person name="Larson L."/>
            <person name="Lui A."/>
            <person name="MacDonald P.J.P."/>
            <person name="Mehta T."/>
            <person name="Montmayeur A."/>
            <person name="Murphy C."/>
            <person name="Neiman D."/>
            <person name="Pearson M."/>
            <person name="Priest M."/>
            <person name="Roberts A."/>
            <person name="Saif S."/>
            <person name="Shea T."/>
            <person name="Shenoy N."/>
            <person name="Sisk P."/>
            <person name="Stolte C."/>
            <person name="Sykes S."/>
            <person name="Yandava C."/>
            <person name="Wortman J."/>
            <person name="Nusbaum C."/>
            <person name="Birren B."/>
        </authorList>
    </citation>
    <scope>NUCLEOTIDE SEQUENCE [LARGE SCALE GENOMIC DNA]</scope>
    <source>
        <strain evidence="2 3">DSM 22836</strain>
    </source>
</reference>
<evidence type="ECO:0000259" key="1">
    <source>
        <dbReference type="PROSITE" id="PS51384"/>
    </source>
</evidence>
<dbReference type="PROSITE" id="PS51384">
    <property type="entry name" value="FAD_FR"/>
    <property type="match status" value="1"/>
</dbReference>
<accession>F8X360</accession>
<name>F8X360_9BACT</name>
<dbReference type="GeneID" id="78083361"/>
<evidence type="ECO:0000313" key="3">
    <source>
        <dbReference type="Proteomes" id="UP000006420"/>
    </source>
</evidence>
<organism evidence="2 3">
    <name type="scientific">Dysgonomonas mossii DSM 22836</name>
    <dbReference type="NCBI Taxonomy" id="742767"/>
    <lineage>
        <taxon>Bacteria</taxon>
        <taxon>Pseudomonadati</taxon>
        <taxon>Bacteroidota</taxon>
        <taxon>Bacteroidia</taxon>
        <taxon>Bacteroidales</taxon>
        <taxon>Dysgonomonadaceae</taxon>
        <taxon>Dysgonomonas</taxon>
    </lineage>
</organism>
<dbReference type="STRING" id="742767.HMPREF9456_02739"/>
<dbReference type="GO" id="GO:0016491">
    <property type="term" value="F:oxidoreductase activity"/>
    <property type="evidence" value="ECO:0007669"/>
    <property type="project" value="InterPro"/>
</dbReference>
<sequence length="231" mass="26180">MANILKGFVGNLIDKMTSSAEIIDVRAWNSKGIYEIDVHLPMIDMNKWKCVQRLKCKVGELKYRDYTPAHWDDKTQICTLYIDAGHEGVGSKYIRDLKIGDNLIFSAAHSTPTPSQTGRVLCIADASALGNSLALKQLIDKTTYPLDTVTFFEENSQIPSSLKEQNPEFEFLFGVLEDKIKILIQWCESKDLTTYSSIYITGNSSMVREVRNILKSKPKVRAQIYANGFWK</sequence>